<protein>
    <submittedName>
        <fullName evidence="4">Two-component response regulator vanRB</fullName>
    </submittedName>
</protein>
<dbReference type="InterPro" id="IPR050595">
    <property type="entry name" value="Bact_response_regulator"/>
</dbReference>
<dbReference type="EMBL" id="FPHE01000161">
    <property type="protein sequence ID" value="SFV67214.1"/>
    <property type="molecule type" value="Genomic_DNA"/>
</dbReference>
<dbReference type="PANTHER" id="PTHR44591:SF14">
    <property type="entry name" value="PROTEIN PILG"/>
    <property type="match status" value="1"/>
</dbReference>
<dbReference type="SMART" id="SM00448">
    <property type="entry name" value="REC"/>
    <property type="match status" value="1"/>
</dbReference>
<evidence type="ECO:0000256" key="1">
    <source>
        <dbReference type="ARBA" id="ARBA00022553"/>
    </source>
</evidence>
<proteinExistence type="predicted"/>
<evidence type="ECO:0000256" key="2">
    <source>
        <dbReference type="ARBA" id="ARBA00023012"/>
    </source>
</evidence>
<keyword evidence="2" id="KW-0902">Two-component regulatory system</keyword>
<feature type="domain" description="Response regulatory" evidence="3">
    <location>
        <begin position="7"/>
        <end position="121"/>
    </location>
</feature>
<name>A0A1W1CN58_9ZZZZ</name>
<reference evidence="4" key="1">
    <citation type="submission" date="2016-10" db="EMBL/GenBank/DDBJ databases">
        <authorList>
            <person name="de Groot N.N."/>
        </authorList>
    </citation>
    <scope>NUCLEOTIDE SEQUENCE</scope>
</reference>
<evidence type="ECO:0000259" key="3">
    <source>
        <dbReference type="PROSITE" id="PS50110"/>
    </source>
</evidence>
<dbReference type="PROSITE" id="PS50110">
    <property type="entry name" value="RESPONSE_REGULATORY"/>
    <property type="match status" value="1"/>
</dbReference>
<dbReference type="GO" id="GO:0000160">
    <property type="term" value="P:phosphorelay signal transduction system"/>
    <property type="evidence" value="ECO:0007669"/>
    <property type="project" value="UniProtKB-KW"/>
</dbReference>
<dbReference type="Gene3D" id="3.40.50.2300">
    <property type="match status" value="1"/>
</dbReference>
<dbReference type="InterPro" id="IPR001789">
    <property type="entry name" value="Sig_transdc_resp-reg_receiver"/>
</dbReference>
<keyword evidence="1" id="KW-0597">Phosphoprotein</keyword>
<organism evidence="4">
    <name type="scientific">hydrothermal vent metagenome</name>
    <dbReference type="NCBI Taxonomy" id="652676"/>
    <lineage>
        <taxon>unclassified sequences</taxon>
        <taxon>metagenomes</taxon>
        <taxon>ecological metagenomes</taxon>
    </lineage>
</organism>
<dbReference type="Pfam" id="PF00072">
    <property type="entry name" value="Response_reg"/>
    <property type="match status" value="1"/>
</dbReference>
<evidence type="ECO:0000313" key="4">
    <source>
        <dbReference type="EMBL" id="SFV67214.1"/>
    </source>
</evidence>
<sequence>MYLSDTTVLYVEDDLATQKLIKKILCRHCKEVFVANDGIEGLSLYKNRHPDIVLSDIVMPNMNGIEMSEKIRGLNPKQIISLFTAYNEPEFKAKASELKIDAYIMKPFDERQFFNSLNYLAMAFHTDLDIKKEI</sequence>
<dbReference type="PANTHER" id="PTHR44591">
    <property type="entry name" value="STRESS RESPONSE REGULATOR PROTEIN 1"/>
    <property type="match status" value="1"/>
</dbReference>
<gene>
    <name evidence="4" type="ORF">MNB_SV-12-486</name>
</gene>
<dbReference type="SUPFAM" id="SSF52172">
    <property type="entry name" value="CheY-like"/>
    <property type="match status" value="1"/>
</dbReference>
<dbReference type="CDD" id="cd00156">
    <property type="entry name" value="REC"/>
    <property type="match status" value="1"/>
</dbReference>
<dbReference type="AlphaFoldDB" id="A0A1W1CN58"/>
<accession>A0A1W1CN58</accession>
<dbReference type="InterPro" id="IPR011006">
    <property type="entry name" value="CheY-like_superfamily"/>
</dbReference>